<sequence>MPPQGDWILGTSEHVCAVPGIARATTAKEKGHWAVDLRVLFGRAGEEAGILTLENVAVDTNSGYRTYSVIAEEELKEKGLTFQNQVREGQGANRKRVRNWTDKDGKIVLRMIQKRGYGLPNNQYCWVADLY</sequence>
<reference evidence="1" key="1">
    <citation type="submission" date="2022-10" db="EMBL/GenBank/DDBJ databases">
        <title>Culturing micro-colonial fungi from biological soil crusts in the Mojave desert and describing Neophaeococcomyces mojavensis, and introducing the new genera and species Taxawa tesnikishii.</title>
        <authorList>
            <person name="Kurbessoian T."/>
            <person name="Stajich J.E."/>
        </authorList>
    </citation>
    <scope>NUCLEOTIDE SEQUENCE</scope>
    <source>
        <strain evidence="1">TK_41</strain>
    </source>
</reference>
<evidence type="ECO:0000313" key="1">
    <source>
        <dbReference type="EMBL" id="KAJ9606159.1"/>
    </source>
</evidence>
<proteinExistence type="predicted"/>
<keyword evidence="2" id="KW-1185">Reference proteome</keyword>
<dbReference type="AlphaFoldDB" id="A0AA39CFB4"/>
<evidence type="ECO:0000313" key="2">
    <source>
        <dbReference type="Proteomes" id="UP001172673"/>
    </source>
</evidence>
<comment type="caution">
    <text evidence="1">The sequence shown here is derived from an EMBL/GenBank/DDBJ whole genome shotgun (WGS) entry which is preliminary data.</text>
</comment>
<dbReference type="EMBL" id="JAPDRK010000014">
    <property type="protein sequence ID" value="KAJ9606159.1"/>
    <property type="molecule type" value="Genomic_DNA"/>
</dbReference>
<gene>
    <name evidence="1" type="ORF">H2200_009120</name>
</gene>
<name>A0AA39CFB4_9EURO</name>
<protein>
    <submittedName>
        <fullName evidence="1">Uncharacterized protein</fullName>
    </submittedName>
</protein>
<accession>A0AA39CFB4</accession>
<dbReference type="Proteomes" id="UP001172673">
    <property type="component" value="Unassembled WGS sequence"/>
</dbReference>
<organism evidence="1 2">
    <name type="scientific">Cladophialophora chaetospira</name>
    <dbReference type="NCBI Taxonomy" id="386627"/>
    <lineage>
        <taxon>Eukaryota</taxon>
        <taxon>Fungi</taxon>
        <taxon>Dikarya</taxon>
        <taxon>Ascomycota</taxon>
        <taxon>Pezizomycotina</taxon>
        <taxon>Eurotiomycetes</taxon>
        <taxon>Chaetothyriomycetidae</taxon>
        <taxon>Chaetothyriales</taxon>
        <taxon>Herpotrichiellaceae</taxon>
        <taxon>Cladophialophora</taxon>
    </lineage>
</organism>